<dbReference type="InterPro" id="IPR001138">
    <property type="entry name" value="Zn2Cys6_DnaBD"/>
</dbReference>
<reference evidence="5 6" key="1">
    <citation type="journal article" date="2016" name="Genome Biol. Evol.">
        <title>Divergent and convergent evolution of fungal pathogenicity.</title>
        <authorList>
            <person name="Shang Y."/>
            <person name="Xiao G."/>
            <person name="Zheng P."/>
            <person name="Cen K."/>
            <person name="Zhan S."/>
            <person name="Wang C."/>
        </authorList>
    </citation>
    <scope>NUCLEOTIDE SEQUENCE [LARGE SCALE GENOMIC DNA]</scope>
    <source>
        <strain evidence="5 6">RCEF 2490</strain>
    </source>
</reference>
<dbReference type="CDD" id="cd12148">
    <property type="entry name" value="fungal_TF_MHR"/>
    <property type="match status" value="1"/>
</dbReference>
<keyword evidence="6" id="KW-1185">Reference proteome</keyword>
<dbReference type="AlphaFoldDB" id="A0A166UC71"/>
<dbReference type="GO" id="GO:0000981">
    <property type="term" value="F:DNA-binding transcription factor activity, RNA polymerase II-specific"/>
    <property type="evidence" value="ECO:0007669"/>
    <property type="project" value="InterPro"/>
</dbReference>
<dbReference type="PANTHER" id="PTHR47785:SF5">
    <property type="entry name" value="ZN(II)2CYS6 TRANSCRIPTION FACTOR (EUROFUNG)"/>
    <property type="match status" value="1"/>
</dbReference>
<dbReference type="PROSITE" id="PS00463">
    <property type="entry name" value="ZN2_CY6_FUNGAL_1"/>
    <property type="match status" value="1"/>
</dbReference>
<proteinExistence type="predicted"/>
<dbReference type="InterPro" id="IPR036864">
    <property type="entry name" value="Zn2-C6_fun-type_DNA-bd_sf"/>
</dbReference>
<keyword evidence="1" id="KW-0479">Metal-binding</keyword>
<dbReference type="InterPro" id="IPR053181">
    <property type="entry name" value="EcdB-like_regulator"/>
</dbReference>
<feature type="region of interest" description="Disordered" evidence="3">
    <location>
        <begin position="20"/>
        <end position="45"/>
    </location>
</feature>
<organism evidence="5 6">
    <name type="scientific">Moelleriella libera RCEF 2490</name>
    <dbReference type="NCBI Taxonomy" id="1081109"/>
    <lineage>
        <taxon>Eukaryota</taxon>
        <taxon>Fungi</taxon>
        <taxon>Dikarya</taxon>
        <taxon>Ascomycota</taxon>
        <taxon>Pezizomycotina</taxon>
        <taxon>Sordariomycetes</taxon>
        <taxon>Hypocreomycetidae</taxon>
        <taxon>Hypocreales</taxon>
        <taxon>Clavicipitaceae</taxon>
        <taxon>Moelleriella</taxon>
    </lineage>
</organism>
<gene>
    <name evidence="5" type="ORF">AAL_01666</name>
</gene>
<accession>A0A166UC71</accession>
<dbReference type="OrthoDB" id="4356994at2759"/>
<dbReference type="Gene3D" id="4.10.240.10">
    <property type="entry name" value="Zn(2)-C6 fungal-type DNA-binding domain"/>
    <property type="match status" value="1"/>
</dbReference>
<evidence type="ECO:0000313" key="6">
    <source>
        <dbReference type="Proteomes" id="UP000078544"/>
    </source>
</evidence>
<name>A0A166UC71_9HYPO</name>
<dbReference type="STRING" id="1081109.A0A166UC71"/>
<dbReference type="Proteomes" id="UP000078544">
    <property type="component" value="Unassembled WGS sequence"/>
</dbReference>
<dbReference type="PROSITE" id="PS50048">
    <property type="entry name" value="ZN2_CY6_FUNGAL_2"/>
    <property type="match status" value="1"/>
</dbReference>
<dbReference type="InterPro" id="IPR007219">
    <property type="entry name" value="XnlR_reg_dom"/>
</dbReference>
<protein>
    <submittedName>
        <fullName evidence="5">C6 zinc finger domain protein</fullName>
    </submittedName>
</protein>
<evidence type="ECO:0000313" key="5">
    <source>
        <dbReference type="EMBL" id="OAA32334.1"/>
    </source>
</evidence>
<dbReference type="SUPFAM" id="SSF57701">
    <property type="entry name" value="Zn2/Cys6 DNA-binding domain"/>
    <property type="match status" value="1"/>
</dbReference>
<evidence type="ECO:0000256" key="3">
    <source>
        <dbReference type="SAM" id="MobiDB-lite"/>
    </source>
</evidence>
<evidence type="ECO:0000259" key="4">
    <source>
        <dbReference type="PROSITE" id="PS50048"/>
    </source>
</evidence>
<comment type="caution">
    <text evidence="5">The sequence shown here is derived from an EMBL/GenBank/DDBJ whole genome shotgun (WGS) entry which is preliminary data.</text>
</comment>
<dbReference type="Pfam" id="PF00172">
    <property type="entry name" value="Zn_clus"/>
    <property type="match status" value="1"/>
</dbReference>
<feature type="domain" description="Zn(2)-C6 fungal-type" evidence="4">
    <location>
        <begin position="95"/>
        <end position="125"/>
    </location>
</feature>
<sequence>MASPPPPAASLHRHLRLTTSVYNGSNGDDHHLSGPEAVSPDDDDVAAATAAAAAAAAEAGAFSAEPAGTLMSRRSGKRPAARGTAFYPRKRANTACQVCRARKTKCDNKKPSCSYCLSVGATCIQSAVDLSSFDPASLKILDRLDELERLLRTTTTTNSSTATSATAAATDDALAALSSPTTTHFSQLVHPPPPHPSGTFEYELHRPSCLSSSSYQANLRYSEDGFSEQLQLQPGKMTENGLARLANGHVEDVFLLDSVLPPKIGHILEWQIFQGSKTFDSPVYRAPPDAMSSPGGAATLAAPVDMESHGIYKLLDNFFSYIHCNNPILDEPSARKMVGRVFLDGIDWSPASCLAMIICALGCIATPFGSSRETRMGTPAYADSQAFFQAAQKRIGILLVKSDIVGAQCLFLSGIYMMMVFQPIYAWRFFSQALAACQHFPFLTKAQDLSASDAVSPVSVEMGQQDTQEQAVYWSAWKSERELRGELSLPDFDIHHSGSTLYPPFFPAPPAPPPGPLTSPDSEARRSKASWMFYLAEISLRRQTSQLCSEVLNLRQRYASNTTFLDVLADMTTEYEVQAQDWSNRLPGELSISNAIEEDDIARSVLRGKLINLYEMIYWSFVMVSLSTCGSGRVLKSRYAELAKRGLDTHMHQIRANEPGFQHRHHGCFFMIRACARSAFSLVAAAKSGMPMPLDWDEAVFKVIGMLAYWEEEDRDVAGWKQRLERELGSRHD</sequence>
<dbReference type="GO" id="GO:0003677">
    <property type="term" value="F:DNA binding"/>
    <property type="evidence" value="ECO:0007669"/>
    <property type="project" value="InterPro"/>
</dbReference>
<dbReference type="SMART" id="SM00066">
    <property type="entry name" value="GAL4"/>
    <property type="match status" value="1"/>
</dbReference>
<dbReference type="EMBL" id="AZGY01000002">
    <property type="protein sequence ID" value="OAA32334.1"/>
    <property type="molecule type" value="Genomic_DNA"/>
</dbReference>
<dbReference type="CDD" id="cd00067">
    <property type="entry name" value="GAL4"/>
    <property type="match status" value="1"/>
</dbReference>
<evidence type="ECO:0000256" key="2">
    <source>
        <dbReference type="ARBA" id="ARBA00023242"/>
    </source>
</evidence>
<dbReference type="GO" id="GO:0006351">
    <property type="term" value="P:DNA-templated transcription"/>
    <property type="evidence" value="ECO:0007669"/>
    <property type="project" value="InterPro"/>
</dbReference>
<dbReference type="GO" id="GO:0008270">
    <property type="term" value="F:zinc ion binding"/>
    <property type="evidence" value="ECO:0007669"/>
    <property type="project" value="InterPro"/>
</dbReference>
<dbReference type="PANTHER" id="PTHR47785">
    <property type="entry name" value="ZN(II)2CYS6 TRANSCRIPTION FACTOR (EUROFUNG)-RELATED-RELATED"/>
    <property type="match status" value="1"/>
</dbReference>
<keyword evidence="2" id="KW-0539">Nucleus</keyword>
<dbReference type="Pfam" id="PF04082">
    <property type="entry name" value="Fungal_trans"/>
    <property type="match status" value="1"/>
</dbReference>
<evidence type="ECO:0000256" key="1">
    <source>
        <dbReference type="ARBA" id="ARBA00022723"/>
    </source>
</evidence>